<keyword evidence="2" id="KW-1185">Reference proteome</keyword>
<protein>
    <submittedName>
        <fullName evidence="1">Uncharacterized protein</fullName>
    </submittedName>
</protein>
<name>A0AAQ3LFL4_9BACT</name>
<evidence type="ECO:0000313" key="1">
    <source>
        <dbReference type="EMBL" id="WOO42868.1"/>
    </source>
</evidence>
<gene>
    <name evidence="1" type="ORF">RZN69_07170</name>
</gene>
<reference evidence="1 2" key="1">
    <citation type="submission" date="2023-10" db="EMBL/GenBank/DDBJ databases">
        <title>Rubellicoccus peritrichatus gen. nov., sp. nov., isolated from an algae of coral reef tank.</title>
        <authorList>
            <person name="Luo J."/>
        </authorList>
    </citation>
    <scope>NUCLEOTIDE SEQUENCE [LARGE SCALE GENOMIC DNA]</scope>
    <source>
        <strain evidence="1 2">CR14</strain>
    </source>
</reference>
<dbReference type="Proteomes" id="UP001304300">
    <property type="component" value="Chromosome"/>
</dbReference>
<dbReference type="SUPFAM" id="SSF160246">
    <property type="entry name" value="EspE N-terminal domain-like"/>
    <property type="match status" value="1"/>
</dbReference>
<dbReference type="InterPro" id="IPR037257">
    <property type="entry name" value="T2SS_E_N_sf"/>
</dbReference>
<organism evidence="1 2">
    <name type="scientific">Rubellicoccus peritrichatus</name>
    <dbReference type="NCBI Taxonomy" id="3080537"/>
    <lineage>
        <taxon>Bacteria</taxon>
        <taxon>Pseudomonadati</taxon>
        <taxon>Verrucomicrobiota</taxon>
        <taxon>Opitutia</taxon>
        <taxon>Puniceicoccales</taxon>
        <taxon>Cerasicoccaceae</taxon>
        <taxon>Rubellicoccus</taxon>
    </lineage>
</organism>
<proteinExistence type="predicted"/>
<dbReference type="AlphaFoldDB" id="A0AAQ3LFL4"/>
<accession>A0AAQ3LFL4</accession>
<dbReference type="EMBL" id="CP136920">
    <property type="protein sequence ID" value="WOO42868.1"/>
    <property type="molecule type" value="Genomic_DNA"/>
</dbReference>
<sequence length="171" mass="19040">MIANRPLVLRSNRFLGAALTDAGLILNEDLEAANEKVLQAVQKEDPRGANLLNILLYDLQKLDEPALIDETLEQHDIGVIDLANYDLSFLTETEVSFSICWSTFTVPFDCVENFTMIATAYYLSKPTIDFWESQFDGPIIWYVSSVASIADALARAETEIEAKSNEKKGAT</sequence>
<dbReference type="RefSeq" id="WP_317835400.1">
    <property type="nucleotide sequence ID" value="NZ_CP136920.1"/>
</dbReference>
<evidence type="ECO:0000313" key="2">
    <source>
        <dbReference type="Proteomes" id="UP001304300"/>
    </source>
</evidence>
<dbReference type="KEGG" id="puo:RZN69_07170"/>